<feature type="compositionally biased region" description="Basic and acidic residues" evidence="3">
    <location>
        <begin position="320"/>
        <end position="350"/>
    </location>
</feature>
<dbReference type="PANTHER" id="PTHR32083">
    <property type="entry name" value="CILIA AND FLAGELLA-ASSOCIATED PROTEIN 58-RELATED"/>
    <property type="match status" value="1"/>
</dbReference>
<keyword evidence="1 2" id="KW-0175">Coiled coil</keyword>
<dbReference type="EMBL" id="LR900251">
    <property type="protein sequence ID" value="CAD7244895.1"/>
    <property type="molecule type" value="Genomic_DNA"/>
</dbReference>
<dbReference type="OrthoDB" id="6370487at2759"/>
<name>A0A7R9A3J1_9CRUS</name>
<evidence type="ECO:0000256" key="3">
    <source>
        <dbReference type="SAM" id="MobiDB-lite"/>
    </source>
</evidence>
<evidence type="ECO:0000256" key="1">
    <source>
        <dbReference type="ARBA" id="ARBA00023054"/>
    </source>
</evidence>
<dbReference type="GO" id="GO:0005856">
    <property type="term" value="C:cytoskeleton"/>
    <property type="evidence" value="ECO:0007669"/>
    <property type="project" value="TreeGrafter"/>
</dbReference>
<gene>
    <name evidence="4" type="ORF">DSTB1V02_LOCUS4778</name>
</gene>
<dbReference type="Proteomes" id="UP000677054">
    <property type="component" value="Unassembled WGS sequence"/>
</dbReference>
<feature type="region of interest" description="Disordered" evidence="3">
    <location>
        <begin position="307"/>
        <end position="350"/>
    </location>
</feature>
<feature type="compositionally biased region" description="Acidic residues" evidence="3">
    <location>
        <begin position="904"/>
        <end position="930"/>
    </location>
</feature>
<feature type="compositionally biased region" description="Polar residues" evidence="3">
    <location>
        <begin position="887"/>
        <end position="897"/>
    </location>
</feature>
<sequence length="930" mass="107328">MPRSTVHWPHVADMFAESELREVAPQGCQMHLSVSLTLSKFQQEEENCARETEAQENAESCPPTTPTRFDRCQSSPQSSTKCRPGRSRSEPQETMEPDPKTDSAEDPEPPVPPRDDGATRATLTESAFRALERQYQETLAELEAVPTLNKYREEFERLFGSFKSSFGNEQHLLALCGDLQSRRFHPALHPSSPPSMEPPSSRLTEVEAQMLEWQSEKEEQLESGKILKEAVEAAVEERCAVEEELRTALDQRRELERLLKIDIDEFGHLEYLPPEATNSSNFYPELEDRDDDGLEFPWSIPRRRDETGNCNPFLSPDQEMENRVGQETRAKEASERARRKAEDERQSWEREKAELRAELEGLGVGLQERASEARQSADASSRFQQEAEALRLELDGLSRANWVQSESIRELEETMSALSRDVVAKEKDIAALRDALRESDKELQDVKKQLQTSRIRLSTSEAQRKGIWWQLKEAHRELIATRRQVERERHSVQRLTRETETLRQSCRNFESGLEDKDKSIQLMKKEDGRKDEELCKLQRAIYVLEESVTGVTRERDRIRGERETLKETIEGMRAEIHALETRLAEERRATKDLKAGLHDRDLRLSEVSAQKNKYLRKASEAEENLAQTSGKMKLLAHQLHQAREKQDSTAKALAAACLTDETLRKDVSKLREQANAAKEEKAALEAALRRSVDAHAALERRLDDADSRIREADESLRTLAKERDDLRAQLVERRDELELTKGDAALGRRVISRFDADRASLAEENHRLSAELARKERERSLALASLASTEEKLRRRLSLEESLRRDAATLERAKAELSVPVNCHRWRYLEGRDPTKVQLLLKLSTVQRRLVKSARRSDDNQRLLDQRENLCLDLMKRLERADRLQEKYSQPTTYRSRSLTDEKEKEEEEEKEDEGEEEKEEEEKEEEDKS</sequence>
<dbReference type="EMBL" id="CAJPEV010000734">
    <property type="protein sequence ID" value="CAG0888043.1"/>
    <property type="molecule type" value="Genomic_DNA"/>
</dbReference>
<dbReference type="AlphaFoldDB" id="A0A7R9A3J1"/>
<feature type="region of interest" description="Disordered" evidence="3">
    <location>
        <begin position="884"/>
        <end position="930"/>
    </location>
</feature>
<proteinExistence type="predicted"/>
<feature type="region of interest" description="Disordered" evidence="3">
    <location>
        <begin position="47"/>
        <end position="124"/>
    </location>
</feature>
<accession>A0A7R9A3J1</accession>
<keyword evidence="5" id="KW-1185">Reference proteome</keyword>
<organism evidence="4">
    <name type="scientific">Darwinula stevensoni</name>
    <dbReference type="NCBI Taxonomy" id="69355"/>
    <lineage>
        <taxon>Eukaryota</taxon>
        <taxon>Metazoa</taxon>
        <taxon>Ecdysozoa</taxon>
        <taxon>Arthropoda</taxon>
        <taxon>Crustacea</taxon>
        <taxon>Oligostraca</taxon>
        <taxon>Ostracoda</taxon>
        <taxon>Podocopa</taxon>
        <taxon>Podocopida</taxon>
        <taxon>Darwinulocopina</taxon>
        <taxon>Darwinuloidea</taxon>
        <taxon>Darwinulidae</taxon>
        <taxon>Darwinula</taxon>
    </lineage>
</organism>
<protein>
    <submittedName>
        <fullName evidence="4">Uncharacterized protein</fullName>
    </submittedName>
</protein>
<evidence type="ECO:0000313" key="5">
    <source>
        <dbReference type="Proteomes" id="UP000677054"/>
    </source>
</evidence>
<dbReference type="PANTHER" id="PTHR32083:SF0">
    <property type="entry name" value="CILIA AND FLAGELLA-ASSOCIATED PROTEIN 58"/>
    <property type="match status" value="1"/>
</dbReference>
<evidence type="ECO:0000313" key="4">
    <source>
        <dbReference type="EMBL" id="CAD7244895.1"/>
    </source>
</evidence>
<reference evidence="4" key="1">
    <citation type="submission" date="2020-11" db="EMBL/GenBank/DDBJ databases">
        <authorList>
            <person name="Tran Van P."/>
        </authorList>
    </citation>
    <scope>NUCLEOTIDE SEQUENCE</scope>
</reference>
<evidence type="ECO:0000256" key="2">
    <source>
        <dbReference type="SAM" id="Coils"/>
    </source>
</evidence>
<feature type="coiled-coil region" evidence="2">
    <location>
        <begin position="555"/>
        <end position="778"/>
    </location>
</feature>
<feature type="compositionally biased region" description="Basic and acidic residues" evidence="3">
    <location>
        <begin position="87"/>
        <end position="103"/>
    </location>
</feature>
<feature type="compositionally biased region" description="Polar residues" evidence="3">
    <location>
        <begin position="72"/>
        <end position="81"/>
    </location>
</feature>